<feature type="signal peptide" evidence="1">
    <location>
        <begin position="1"/>
        <end position="17"/>
    </location>
</feature>
<dbReference type="PANTHER" id="PTHR11008">
    <property type="entry name" value="PROTEIN TAKEOUT-LIKE PROTEIN"/>
    <property type="match status" value="1"/>
</dbReference>
<dbReference type="Gene3D" id="3.15.10.30">
    <property type="entry name" value="Haemolymph juvenile hormone binding protein"/>
    <property type="match status" value="1"/>
</dbReference>
<reference evidence="2" key="1">
    <citation type="submission" date="2017-09" db="EMBL/GenBank/DDBJ databases">
        <title>Contemporary evolution of a Lepidopteran species, Heliothis virescens, in response to modern agricultural practices.</title>
        <authorList>
            <person name="Fritz M.L."/>
            <person name="Deyonke A.M."/>
            <person name="Papanicolaou A."/>
            <person name="Micinski S."/>
            <person name="Westbrook J."/>
            <person name="Gould F."/>
        </authorList>
    </citation>
    <scope>NUCLEOTIDE SEQUENCE [LARGE SCALE GENOMIC DNA]</scope>
    <source>
        <strain evidence="2">HvINT-</strain>
        <tissue evidence="2">Whole body</tissue>
    </source>
</reference>
<sequence length="279" mass="31153">MKILCLVSLIVCAFAQAANVDNEALPTVDSVETRLEDTHLQLNLLAPDYAETEDGQHLMSEQATQERQSRNLVTDVIKDMVEDFRNVVINGNENLPPLDPLVIPVIGPFEYKAPATVAEVTINDFRTEGLRWYVLDSVTFNAIRLSFGVHITIPWITVTGSYDARARLGLLSHRAGGNFRVFAHRIEFGMDLRVGTNLFGGHLTLRELDIKIDIHDTHIQISGMTGSSIINSFINSLVQNVSQELIQSEMENVSKMLSEELFDIINDVLKDYTISDILG</sequence>
<proteinExistence type="predicted"/>
<dbReference type="Pfam" id="PF06585">
    <property type="entry name" value="JHBP"/>
    <property type="match status" value="1"/>
</dbReference>
<feature type="chain" id="PRO_5013240808" description="Lipid-binding serum glycoprotein N-terminal domain-containing protein" evidence="1">
    <location>
        <begin position="18"/>
        <end position="279"/>
    </location>
</feature>
<evidence type="ECO:0008006" key="3">
    <source>
        <dbReference type="Google" id="ProtNLM"/>
    </source>
</evidence>
<name>A0A2A4JDT1_HELVI</name>
<accession>A0A2A4JDT1</accession>
<dbReference type="EMBL" id="NWSH01001961">
    <property type="protein sequence ID" value="PCG69563.1"/>
    <property type="molecule type" value="Genomic_DNA"/>
</dbReference>
<dbReference type="PANTHER" id="PTHR11008:SF9">
    <property type="entry name" value="PROTEIN TAKEOUT-LIKE PROTEIN"/>
    <property type="match status" value="1"/>
</dbReference>
<comment type="caution">
    <text evidence="2">The sequence shown here is derived from an EMBL/GenBank/DDBJ whole genome shotgun (WGS) entry which is preliminary data.</text>
</comment>
<dbReference type="InterPro" id="IPR017943">
    <property type="entry name" value="Bactericidal_perm-incr_a/b_dom"/>
</dbReference>
<gene>
    <name evidence="2" type="ORF">B5V51_3964</name>
</gene>
<dbReference type="SUPFAM" id="SSF55394">
    <property type="entry name" value="Bactericidal permeability-increasing protein, BPI"/>
    <property type="match status" value="1"/>
</dbReference>
<evidence type="ECO:0000313" key="2">
    <source>
        <dbReference type="EMBL" id="PCG69563.1"/>
    </source>
</evidence>
<dbReference type="AlphaFoldDB" id="A0A2A4JDT1"/>
<organism evidence="2">
    <name type="scientific">Heliothis virescens</name>
    <name type="common">Tobacco budworm moth</name>
    <dbReference type="NCBI Taxonomy" id="7102"/>
    <lineage>
        <taxon>Eukaryota</taxon>
        <taxon>Metazoa</taxon>
        <taxon>Ecdysozoa</taxon>
        <taxon>Arthropoda</taxon>
        <taxon>Hexapoda</taxon>
        <taxon>Insecta</taxon>
        <taxon>Pterygota</taxon>
        <taxon>Neoptera</taxon>
        <taxon>Endopterygota</taxon>
        <taxon>Lepidoptera</taxon>
        <taxon>Glossata</taxon>
        <taxon>Ditrysia</taxon>
        <taxon>Noctuoidea</taxon>
        <taxon>Noctuidae</taxon>
        <taxon>Heliothinae</taxon>
        <taxon>Heliothis</taxon>
    </lineage>
</organism>
<dbReference type="GO" id="GO:0008289">
    <property type="term" value="F:lipid binding"/>
    <property type="evidence" value="ECO:0007669"/>
    <property type="project" value="InterPro"/>
</dbReference>
<protein>
    <recommendedName>
        <fullName evidence="3">Lipid-binding serum glycoprotein N-terminal domain-containing protein</fullName>
    </recommendedName>
</protein>
<dbReference type="SMART" id="SM00700">
    <property type="entry name" value="JHBP"/>
    <property type="match status" value="1"/>
</dbReference>
<dbReference type="InterPro" id="IPR038606">
    <property type="entry name" value="To_sf"/>
</dbReference>
<dbReference type="InterPro" id="IPR010562">
    <property type="entry name" value="Haemolymph_juvenile_hormone-bd"/>
</dbReference>
<keyword evidence="1" id="KW-0732">Signal</keyword>
<evidence type="ECO:0000256" key="1">
    <source>
        <dbReference type="SAM" id="SignalP"/>
    </source>
</evidence>